<keyword evidence="2" id="KW-0418">Kinase</keyword>
<feature type="domain" description="Protein kinase" evidence="1">
    <location>
        <begin position="19"/>
        <end position="286"/>
    </location>
</feature>
<sequence length="476" mass="53232">MCEKFIPLLAEHFEDVKALKKDGKAVAGGNSKIYLTTIDGAPAVIKVFSKLKEEGRYKRFVEELRIIPMIKHISGVVPVIAYTESPPERMKECEGMTSIDDIAYIVMPFYPATLSHKLSQFAGDDGTKAVAAILSIASIIKRLHDEGFMHRDLKPDNILIDAENNFLVSDYGLCIDLDREIKRHTANSELVGAVNYRAPEYLRGRLDEADHRPGDIFSLGRMLVALLMGKELFNVTDWEFEQSLADITAPLRKSIILQDIIRASTNVDPKRRPSIDEFITYLESWLMEHSPQSADAAVAKILGSDTIRARIRATTMVNEIKQQHNETVNFITAQLSQLTLRWQAILEQLAAHGIGSRLNEVSIRSDFDRFGIQALNDLVVPTGEVSGLFIGLNPGDLDSAPFLYCALYVFYDLNNIDNQHYAVVAIHKLPGQEPQLTLSVQIKPFSYTDTGIRQKILTDLTVATTALDEILTDWTA</sequence>
<dbReference type="Proteomes" id="UP000505355">
    <property type="component" value="Chromosome"/>
</dbReference>
<dbReference type="GO" id="GO:0005524">
    <property type="term" value="F:ATP binding"/>
    <property type="evidence" value="ECO:0007669"/>
    <property type="project" value="InterPro"/>
</dbReference>
<protein>
    <submittedName>
        <fullName evidence="2">Protein kinase</fullName>
    </submittedName>
</protein>
<evidence type="ECO:0000259" key="1">
    <source>
        <dbReference type="PROSITE" id="PS50011"/>
    </source>
</evidence>
<dbReference type="EMBL" id="CP054139">
    <property type="protein sequence ID" value="QKJ32459.1"/>
    <property type="molecule type" value="Genomic_DNA"/>
</dbReference>
<dbReference type="Gene3D" id="1.10.510.10">
    <property type="entry name" value="Transferase(Phosphotransferase) domain 1"/>
    <property type="match status" value="1"/>
</dbReference>
<dbReference type="InterPro" id="IPR008271">
    <property type="entry name" value="Ser/Thr_kinase_AS"/>
</dbReference>
<dbReference type="KEGG" id="mmab:HQ865_22735"/>
<gene>
    <name evidence="2" type="ORF">HQ865_22735</name>
</gene>
<dbReference type="PROSITE" id="PS50011">
    <property type="entry name" value="PROTEIN_KINASE_DOM"/>
    <property type="match status" value="1"/>
</dbReference>
<keyword evidence="3" id="KW-1185">Reference proteome</keyword>
<keyword evidence="2" id="KW-0808">Transferase</keyword>
<reference evidence="2 3" key="1">
    <citation type="submission" date="2020-05" db="EMBL/GenBank/DDBJ databases">
        <title>Mucilaginibacter mali sp. nov.</title>
        <authorList>
            <person name="Kim H.S."/>
            <person name="Lee K.C."/>
            <person name="Suh M.K."/>
            <person name="Kim J.-S."/>
            <person name="Han K.-I."/>
            <person name="Eom M.K."/>
            <person name="Shin Y.K."/>
            <person name="Lee J.-S."/>
        </authorList>
    </citation>
    <scope>NUCLEOTIDE SEQUENCE [LARGE SCALE GENOMIC DNA]</scope>
    <source>
        <strain evidence="2 3">G2-14</strain>
    </source>
</reference>
<evidence type="ECO:0000313" key="2">
    <source>
        <dbReference type="EMBL" id="QKJ32459.1"/>
    </source>
</evidence>
<dbReference type="PANTHER" id="PTHR24362:SF309">
    <property type="entry name" value="PROTEIN KINASE DOMAIN-CONTAINING PROTEIN"/>
    <property type="match status" value="1"/>
</dbReference>
<dbReference type="RefSeq" id="WP_173417109.1">
    <property type="nucleotide sequence ID" value="NZ_CP054139.1"/>
</dbReference>
<dbReference type="PROSITE" id="PS00108">
    <property type="entry name" value="PROTEIN_KINASE_ST"/>
    <property type="match status" value="1"/>
</dbReference>
<organism evidence="2 3">
    <name type="scientific">Mucilaginibacter mali</name>
    <dbReference type="NCBI Taxonomy" id="2740462"/>
    <lineage>
        <taxon>Bacteria</taxon>
        <taxon>Pseudomonadati</taxon>
        <taxon>Bacteroidota</taxon>
        <taxon>Sphingobacteriia</taxon>
        <taxon>Sphingobacteriales</taxon>
        <taxon>Sphingobacteriaceae</taxon>
        <taxon>Mucilaginibacter</taxon>
    </lineage>
</organism>
<dbReference type="GO" id="GO:0004672">
    <property type="term" value="F:protein kinase activity"/>
    <property type="evidence" value="ECO:0007669"/>
    <property type="project" value="InterPro"/>
</dbReference>
<dbReference type="Pfam" id="PF00069">
    <property type="entry name" value="Pkinase"/>
    <property type="match status" value="1"/>
</dbReference>
<dbReference type="AlphaFoldDB" id="A0A7D4UF80"/>
<dbReference type="PANTHER" id="PTHR24362">
    <property type="entry name" value="SERINE/THREONINE-PROTEIN KINASE NEK"/>
    <property type="match status" value="1"/>
</dbReference>
<accession>A0A7D4UF80</accession>
<proteinExistence type="predicted"/>
<dbReference type="InterPro" id="IPR000719">
    <property type="entry name" value="Prot_kinase_dom"/>
</dbReference>
<dbReference type="InterPro" id="IPR011009">
    <property type="entry name" value="Kinase-like_dom_sf"/>
</dbReference>
<dbReference type="SUPFAM" id="SSF56112">
    <property type="entry name" value="Protein kinase-like (PK-like)"/>
    <property type="match status" value="1"/>
</dbReference>
<dbReference type="SMART" id="SM00220">
    <property type="entry name" value="S_TKc"/>
    <property type="match status" value="1"/>
</dbReference>
<name>A0A7D4UF80_9SPHI</name>
<evidence type="ECO:0000313" key="3">
    <source>
        <dbReference type="Proteomes" id="UP000505355"/>
    </source>
</evidence>